<evidence type="ECO:0000256" key="12">
    <source>
        <dbReference type="HAMAP-Rule" id="MF_00129"/>
    </source>
</evidence>
<comment type="function">
    <text evidence="2 12">NAD-binding protein involved in the addition of a carboxymethylaminomethyl (cmnm) group at the wobble position (U34) of certain tRNAs, forming tRNA-cmnm(5)s(2)U34.</text>
</comment>
<comment type="similarity">
    <text evidence="3 12">Belongs to the MnmG family.</text>
</comment>
<dbReference type="FunFam" id="1.10.10.1800:FF:000001">
    <property type="entry name" value="tRNA uridine 5-carboxymethylaminomethyl modification enzyme MnmG"/>
    <property type="match status" value="1"/>
</dbReference>
<dbReference type="Gene3D" id="1.10.150.570">
    <property type="entry name" value="GidA associated domain, C-terminal subdomain"/>
    <property type="match status" value="1"/>
</dbReference>
<dbReference type="HAMAP" id="MF_00129">
    <property type="entry name" value="MnmG_GidA"/>
    <property type="match status" value="1"/>
</dbReference>
<keyword evidence="5 12" id="KW-0963">Cytoplasm</keyword>
<evidence type="ECO:0000313" key="16">
    <source>
        <dbReference type="Proteomes" id="UP000187194"/>
    </source>
</evidence>
<dbReference type="Pfam" id="PF01134">
    <property type="entry name" value="GIDA"/>
    <property type="match status" value="1"/>
</dbReference>
<dbReference type="GO" id="GO:0005829">
    <property type="term" value="C:cytosol"/>
    <property type="evidence" value="ECO:0007669"/>
    <property type="project" value="TreeGrafter"/>
</dbReference>
<proteinExistence type="inferred from homology"/>
<dbReference type="FunFam" id="1.10.150.570:FF:000001">
    <property type="entry name" value="tRNA uridine 5-carboxymethylaminomethyl modification enzyme MnmG"/>
    <property type="match status" value="1"/>
</dbReference>
<feature type="binding site" evidence="12">
    <location>
        <begin position="13"/>
        <end position="18"/>
    </location>
    <ligand>
        <name>FAD</name>
        <dbReference type="ChEBI" id="CHEBI:57692"/>
    </ligand>
</feature>
<evidence type="ECO:0000313" key="15">
    <source>
        <dbReference type="EMBL" id="OMG69802.1"/>
    </source>
</evidence>
<dbReference type="InterPro" id="IPR047001">
    <property type="entry name" value="MnmG_C_subdom"/>
</dbReference>
<evidence type="ECO:0000259" key="14">
    <source>
        <dbReference type="SMART" id="SM01228"/>
    </source>
</evidence>
<keyword evidence="8 12" id="KW-0274">FAD</keyword>
<dbReference type="Gene3D" id="3.50.50.60">
    <property type="entry name" value="FAD/NAD(P)-binding domain"/>
    <property type="match status" value="2"/>
</dbReference>
<dbReference type="FunFam" id="3.50.50.60:FF:000002">
    <property type="entry name" value="tRNA uridine 5-carboxymethylaminomethyl modification enzyme MnmG"/>
    <property type="match status" value="1"/>
</dbReference>
<keyword evidence="7 12" id="KW-0819">tRNA processing</keyword>
<sequence>MLFPTEFDVIVVGGGHAGTEAALASARMGVKTLLLTHNIETLGQMSCNPSIGGIGKGHLVKEVDALGGAMAAATDEGGIQFRILNSSKGPAVRATRAQADRILYKAAIRRRLENQPNLWLFQQAVDDLMVEGDRVVGAVTQIGIRFRARAVVLTAGTFLDGKIHVGLNNYTGGRAGDPAAVTLSSRLKELKLPQGRLKTGTPPRIDGRTIDFSKLEEQPGDLDPIPVFSFLGRAEQHPQQLPCWVTHTNERTHDIIRGGLDRSPMYTGVIEGVGPRYCPSIEDKIHRFASKESHQIFLEPEGLTTNEFYPNGISTSLPFDVQLELVHSMRGLEQAHILRPGYAIEYDYFDPRALKASLETKAINGLFFAGQINGTTGYEEAAAQGLLAGVNAGLYVQEKDAWCPRRDQAYLGVLVDDLVTRGVAEPYRMFTSRAEYRLSLREDNADMRLTEIGRELGLVDDVRWDAFCRKRDAVSRETERLKSTWVTPKTLPADEATALLGKAIDHEYSLAELLRRPGISYDGVCSLKGGECGPAEPLADDPVLLEQIKEQVEIGIKYQGYIERQANEIERNDANENTRLPEGIDYREVRGLSFEVSQKLNQFRPETIGQASRISGVTPAAISLLMVHLKRRGLGRRNGNAAEAMEQGDGSVPTQQ</sequence>
<dbReference type="SUPFAM" id="SSF51905">
    <property type="entry name" value="FAD/NAD(P)-binding domain"/>
    <property type="match status" value="1"/>
</dbReference>
<dbReference type="InterPro" id="IPR044920">
    <property type="entry name" value="MnmG_C_subdom_sf"/>
</dbReference>
<comment type="subunit">
    <text evidence="10 12">Homodimer. Heterotetramer of two MnmE and two MnmG subunits.</text>
</comment>
<reference evidence="15 16" key="1">
    <citation type="submission" date="2017-01" db="EMBL/GenBank/DDBJ databases">
        <title>Phylogeographic, genomic and meropenem susceptibility analysis of Burkholderia ubonensis.</title>
        <authorList>
            <person name="Price E.P."/>
            <person name="Sarovich D.S."/>
            <person name="Webb J.R."/>
            <person name="Hall C.M."/>
            <person name="Sahl J.W."/>
            <person name="Kaestli M."/>
            <person name="Mayo M."/>
            <person name="Harrington G."/>
            <person name="Baker A.L."/>
            <person name="Sidak-Loftis L.C."/>
            <person name="Lummis M."/>
            <person name="Schupp J.M."/>
            <person name="Gillece J.D."/>
            <person name="Tuanyok A."/>
            <person name="Warner J."/>
            <person name="Busch J.D."/>
            <person name="Keim P."/>
            <person name="Currie B.J."/>
            <person name="Wagner D.M."/>
        </authorList>
    </citation>
    <scope>NUCLEOTIDE SEQUENCE [LARGE SCALE GENOMIC DNA]</scope>
    <source>
        <strain evidence="15 16">A21</strain>
    </source>
</reference>
<dbReference type="GO" id="GO:0050660">
    <property type="term" value="F:flavin adenine dinucleotide binding"/>
    <property type="evidence" value="ECO:0007669"/>
    <property type="project" value="UniProtKB-UniRule"/>
</dbReference>
<dbReference type="AlphaFoldDB" id="A0A1R1J3D0"/>
<evidence type="ECO:0000256" key="2">
    <source>
        <dbReference type="ARBA" id="ARBA00003717"/>
    </source>
</evidence>
<dbReference type="InterPro" id="IPR036188">
    <property type="entry name" value="FAD/NAD-bd_sf"/>
</dbReference>
<dbReference type="Pfam" id="PF13932">
    <property type="entry name" value="SAM_GIDA_C"/>
    <property type="match status" value="1"/>
</dbReference>
<evidence type="ECO:0000256" key="8">
    <source>
        <dbReference type="ARBA" id="ARBA00022827"/>
    </source>
</evidence>
<feature type="region of interest" description="Disordered" evidence="13">
    <location>
        <begin position="637"/>
        <end position="656"/>
    </location>
</feature>
<dbReference type="InterPro" id="IPR026904">
    <property type="entry name" value="MnmG_C"/>
</dbReference>
<feature type="binding site" evidence="12">
    <location>
        <begin position="274"/>
        <end position="288"/>
    </location>
    <ligand>
        <name>NAD(+)</name>
        <dbReference type="ChEBI" id="CHEBI:57540"/>
    </ligand>
</feature>
<dbReference type="NCBIfam" id="TIGR00136">
    <property type="entry name" value="mnmG_gidA"/>
    <property type="match status" value="1"/>
</dbReference>
<evidence type="ECO:0000256" key="3">
    <source>
        <dbReference type="ARBA" id="ARBA00007653"/>
    </source>
</evidence>
<dbReference type="InterPro" id="IPR040131">
    <property type="entry name" value="MnmG_N"/>
</dbReference>
<keyword evidence="9 12" id="KW-0520">NAD</keyword>
<dbReference type="RefSeq" id="WP_076481931.1">
    <property type="nucleotide sequence ID" value="NZ_MTJZ01000064.1"/>
</dbReference>
<dbReference type="PROSITE" id="PS01280">
    <property type="entry name" value="GIDA_1"/>
    <property type="match status" value="1"/>
</dbReference>
<dbReference type="PANTHER" id="PTHR11806:SF0">
    <property type="entry name" value="PROTEIN MTO1 HOMOLOG, MITOCHONDRIAL"/>
    <property type="match status" value="1"/>
</dbReference>
<dbReference type="PROSITE" id="PS01281">
    <property type="entry name" value="GIDA_2"/>
    <property type="match status" value="1"/>
</dbReference>
<evidence type="ECO:0000256" key="10">
    <source>
        <dbReference type="ARBA" id="ARBA00025948"/>
    </source>
</evidence>
<dbReference type="PANTHER" id="PTHR11806">
    <property type="entry name" value="GLUCOSE INHIBITED DIVISION PROTEIN A"/>
    <property type="match status" value="1"/>
</dbReference>
<accession>A0A1R1J3D0</accession>
<dbReference type="InterPro" id="IPR004416">
    <property type="entry name" value="MnmG"/>
</dbReference>
<feature type="domain" description="tRNA uridine 5-carboxymethylaminomethyl modification enzyme C-terminal subdomain" evidence="14">
    <location>
        <begin position="556"/>
        <end position="627"/>
    </location>
</feature>
<dbReference type="InterPro" id="IPR002218">
    <property type="entry name" value="MnmG-rel"/>
</dbReference>
<evidence type="ECO:0000256" key="4">
    <source>
        <dbReference type="ARBA" id="ARBA00020461"/>
    </source>
</evidence>
<evidence type="ECO:0000256" key="13">
    <source>
        <dbReference type="SAM" id="MobiDB-lite"/>
    </source>
</evidence>
<dbReference type="Gene3D" id="1.10.10.1800">
    <property type="entry name" value="tRNA uridine 5-carboxymethylaminomethyl modification enzyme MnmG/GidA"/>
    <property type="match status" value="1"/>
</dbReference>
<dbReference type="GO" id="GO:0030488">
    <property type="term" value="P:tRNA methylation"/>
    <property type="evidence" value="ECO:0007669"/>
    <property type="project" value="TreeGrafter"/>
</dbReference>
<gene>
    <name evidence="12" type="primary">mnmG</name>
    <name evidence="12" type="synonym">gidA</name>
    <name evidence="15" type="ORF">BW685_30225</name>
</gene>
<evidence type="ECO:0000256" key="11">
    <source>
        <dbReference type="ARBA" id="ARBA00031800"/>
    </source>
</evidence>
<evidence type="ECO:0000256" key="9">
    <source>
        <dbReference type="ARBA" id="ARBA00023027"/>
    </source>
</evidence>
<comment type="caution">
    <text evidence="15">The sequence shown here is derived from an EMBL/GenBank/DDBJ whole genome shotgun (WGS) entry which is preliminary data.</text>
</comment>
<evidence type="ECO:0000256" key="1">
    <source>
        <dbReference type="ARBA" id="ARBA00001974"/>
    </source>
</evidence>
<comment type="cofactor">
    <cofactor evidence="1 12">
        <name>FAD</name>
        <dbReference type="ChEBI" id="CHEBI:57692"/>
    </cofactor>
</comment>
<keyword evidence="6 12" id="KW-0285">Flavoprotein</keyword>
<dbReference type="Proteomes" id="UP000187194">
    <property type="component" value="Unassembled WGS sequence"/>
</dbReference>
<dbReference type="GO" id="GO:0002098">
    <property type="term" value="P:tRNA wobble uridine modification"/>
    <property type="evidence" value="ECO:0007669"/>
    <property type="project" value="InterPro"/>
</dbReference>
<dbReference type="InterPro" id="IPR049312">
    <property type="entry name" value="GIDA_C_N"/>
</dbReference>
<protein>
    <recommendedName>
        <fullName evidence="4 12">tRNA uridine 5-carboxymethylaminomethyl modification enzyme MnmG</fullName>
    </recommendedName>
    <alternativeName>
        <fullName evidence="11 12">Glucose-inhibited division protein A</fullName>
    </alternativeName>
</protein>
<comment type="caution">
    <text evidence="12">Lacks conserved residue(s) required for the propagation of feature annotation.</text>
</comment>
<comment type="subcellular location">
    <subcellularLocation>
        <location evidence="12">Cytoplasm</location>
    </subcellularLocation>
</comment>
<name>A0A1R1J3D0_9BURK</name>
<organism evidence="15 16">
    <name type="scientific">Burkholderia ubonensis</name>
    <dbReference type="NCBI Taxonomy" id="101571"/>
    <lineage>
        <taxon>Bacteria</taxon>
        <taxon>Pseudomonadati</taxon>
        <taxon>Pseudomonadota</taxon>
        <taxon>Betaproteobacteria</taxon>
        <taxon>Burkholderiales</taxon>
        <taxon>Burkholderiaceae</taxon>
        <taxon>Burkholderia</taxon>
        <taxon>Burkholderia cepacia complex</taxon>
    </lineage>
</organism>
<dbReference type="EMBL" id="MTJZ01000064">
    <property type="protein sequence ID" value="OMG69802.1"/>
    <property type="molecule type" value="Genomic_DNA"/>
</dbReference>
<evidence type="ECO:0000256" key="7">
    <source>
        <dbReference type="ARBA" id="ARBA00022694"/>
    </source>
</evidence>
<evidence type="ECO:0000256" key="6">
    <source>
        <dbReference type="ARBA" id="ARBA00022630"/>
    </source>
</evidence>
<evidence type="ECO:0000256" key="5">
    <source>
        <dbReference type="ARBA" id="ARBA00022490"/>
    </source>
</evidence>
<dbReference type="Pfam" id="PF21680">
    <property type="entry name" value="GIDA_C_1st"/>
    <property type="match status" value="1"/>
</dbReference>
<dbReference type="FunFam" id="3.50.50.60:FF:000010">
    <property type="entry name" value="tRNA uridine 5-carboxymethylaminomethyl modification enzyme MnmG"/>
    <property type="match status" value="1"/>
</dbReference>
<dbReference type="SMART" id="SM01228">
    <property type="entry name" value="GIDA_assoc_3"/>
    <property type="match status" value="1"/>
</dbReference>
<dbReference type="InterPro" id="IPR020595">
    <property type="entry name" value="MnmG-rel_CS"/>
</dbReference>